<dbReference type="SMART" id="SM00450">
    <property type="entry name" value="RHOD"/>
    <property type="match status" value="1"/>
</dbReference>
<dbReference type="GO" id="GO:0004792">
    <property type="term" value="F:thiosulfate-cyanide sulfurtransferase activity"/>
    <property type="evidence" value="ECO:0007669"/>
    <property type="project" value="InterPro"/>
</dbReference>
<reference evidence="2" key="1">
    <citation type="submission" date="2015-08" db="EMBL/GenBank/DDBJ databases">
        <authorList>
            <person name="Babu N.S."/>
            <person name="Beckwith C.J."/>
            <person name="Beseler K.G."/>
            <person name="Brison A."/>
            <person name="Carone J.V."/>
            <person name="Caskin T.P."/>
            <person name="Diamond M."/>
            <person name="Durham M.E."/>
            <person name="Foxe J.M."/>
            <person name="Go M."/>
            <person name="Henderson B.A."/>
            <person name="Jones I.B."/>
            <person name="McGettigan J.A."/>
            <person name="Micheletti S.J."/>
            <person name="Nasrallah M.E."/>
            <person name="Ortiz D."/>
            <person name="Piller C.R."/>
            <person name="Privatt S.R."/>
            <person name="Schneider S.L."/>
            <person name="Sharp S."/>
            <person name="Smith T.C."/>
            <person name="Stanton J.D."/>
            <person name="Ullery H.E."/>
            <person name="Wilson R.J."/>
            <person name="Serrano M.G."/>
            <person name="Buck G."/>
            <person name="Lee V."/>
            <person name="Wang Y."/>
            <person name="Carvalho R."/>
            <person name="Voegtly L."/>
            <person name="Shi R."/>
            <person name="Duckworth R."/>
            <person name="Johnson A."/>
            <person name="Loviza R."/>
            <person name="Walstead R."/>
            <person name="Shah Z."/>
            <person name="Kiflezghi M."/>
            <person name="Wade K."/>
            <person name="Ball S.L."/>
            <person name="Bradley K.W."/>
            <person name="Asai D.J."/>
            <person name="Bowman C.A."/>
            <person name="Russell D.A."/>
            <person name="Pope W.H."/>
            <person name="Jacobs-Sera D."/>
            <person name="Hendrix R.W."/>
            <person name="Hatfull G.F."/>
        </authorList>
    </citation>
    <scope>NUCLEOTIDE SEQUENCE</scope>
</reference>
<dbReference type="InterPro" id="IPR001763">
    <property type="entry name" value="Rhodanese-like_dom"/>
</dbReference>
<dbReference type="SUPFAM" id="SSF52821">
    <property type="entry name" value="Rhodanese/Cell cycle control phosphatase"/>
    <property type="match status" value="2"/>
</dbReference>
<dbReference type="PROSITE" id="PS00380">
    <property type="entry name" value="RHODANESE_1"/>
    <property type="match status" value="2"/>
</dbReference>
<organism evidence="2">
    <name type="scientific">metagenome</name>
    <dbReference type="NCBI Taxonomy" id="256318"/>
    <lineage>
        <taxon>unclassified sequences</taxon>
        <taxon>metagenomes</taxon>
    </lineage>
</organism>
<dbReference type="InterPro" id="IPR050229">
    <property type="entry name" value="GlpE_sulfurtransferase"/>
</dbReference>
<proteinExistence type="predicted"/>
<dbReference type="InterPro" id="IPR001307">
    <property type="entry name" value="Thiosulphate_STrfase_CS"/>
</dbReference>
<dbReference type="PROSITE" id="PS50206">
    <property type="entry name" value="RHODANESE_3"/>
    <property type="match status" value="2"/>
</dbReference>
<dbReference type="EMBL" id="CZKA01000007">
    <property type="protein sequence ID" value="CUR54300.1"/>
    <property type="molecule type" value="Genomic_DNA"/>
</dbReference>
<accession>A0A2P2BX37</accession>
<name>A0A2P2BX37_9ZZZZ</name>
<protein>
    <submittedName>
        <fullName evidence="2">Sulfurtransferase</fullName>
    </submittedName>
</protein>
<dbReference type="AlphaFoldDB" id="A0A2P2BX37"/>
<dbReference type="InterPro" id="IPR036873">
    <property type="entry name" value="Rhodanese-like_dom_sf"/>
</dbReference>
<feature type="domain" description="Rhodanese" evidence="1">
    <location>
        <begin position="58"/>
        <end position="149"/>
    </location>
</feature>
<dbReference type="PANTHER" id="PTHR43031:SF7">
    <property type="entry name" value="NITRIC OXIDE REDUCTASE FLRD-NAD(+) REDUCTASE"/>
    <property type="match status" value="1"/>
</dbReference>
<gene>
    <name evidence="2" type="ORF">NOCA2150042</name>
</gene>
<keyword evidence="2" id="KW-0808">Transferase</keyword>
<feature type="domain" description="Rhodanese" evidence="1">
    <location>
        <begin position="157"/>
        <end position="189"/>
    </location>
</feature>
<evidence type="ECO:0000259" key="1">
    <source>
        <dbReference type="PROSITE" id="PS50206"/>
    </source>
</evidence>
<dbReference type="Pfam" id="PF00581">
    <property type="entry name" value="Rhodanese"/>
    <property type="match status" value="1"/>
</dbReference>
<dbReference type="Gene3D" id="3.40.250.10">
    <property type="entry name" value="Rhodanese-like domain"/>
    <property type="match status" value="2"/>
</dbReference>
<dbReference type="CDD" id="cd00158">
    <property type="entry name" value="RHOD"/>
    <property type="match status" value="2"/>
</dbReference>
<sequence length="207" mass="21886">MARPTNNGSPGTTAAQVFITHGYKYFRRLGEINRRGPTLLPEPLRLGGLTVEQVQRLVADGATLIDVRPIAEYAAAHLPGALSIPLREAFATWLGWLAPLDCPVVVVRNPDQDPVEILAQAAKVGYDDLAGELTGGLSAWAAQDLPTTSTELRTPAAMSDDQVLDIRQASEFTGGHVPGAGHIELGDLSAAAPSLRGGPVTVDVRPR</sequence>
<evidence type="ECO:0000313" key="2">
    <source>
        <dbReference type="EMBL" id="CUR54300.1"/>
    </source>
</evidence>
<dbReference type="PANTHER" id="PTHR43031">
    <property type="entry name" value="FAD-DEPENDENT OXIDOREDUCTASE"/>
    <property type="match status" value="1"/>
</dbReference>